<keyword evidence="14" id="KW-0449">Lipoprotein</keyword>
<dbReference type="Pfam" id="PF02563">
    <property type="entry name" value="Poly_export"/>
    <property type="match status" value="1"/>
</dbReference>
<evidence type="ECO:0000259" key="17">
    <source>
        <dbReference type="Pfam" id="PF02563"/>
    </source>
</evidence>
<keyword evidence="3" id="KW-0813">Transport</keyword>
<comment type="caution">
    <text evidence="20">The sequence shown here is derived from an EMBL/GenBank/DDBJ whole genome shotgun (WGS) entry which is preliminary data.</text>
</comment>
<feature type="domain" description="Polysaccharide export protein N-terminal" evidence="17">
    <location>
        <begin position="277"/>
        <end position="351"/>
    </location>
</feature>
<evidence type="ECO:0000256" key="2">
    <source>
        <dbReference type="ARBA" id="ARBA00009450"/>
    </source>
</evidence>
<evidence type="ECO:0000256" key="10">
    <source>
        <dbReference type="ARBA" id="ARBA00023114"/>
    </source>
</evidence>
<dbReference type="Gene3D" id="3.10.560.10">
    <property type="entry name" value="Outer membrane lipoprotein wza domain like"/>
    <property type="match status" value="6"/>
</dbReference>
<evidence type="ECO:0000256" key="14">
    <source>
        <dbReference type="ARBA" id="ARBA00023288"/>
    </source>
</evidence>
<keyword evidence="8" id="KW-0625">Polysaccharide transport</keyword>
<proteinExistence type="inferred from homology"/>
<sequence length="978" mass="106885">MFRSRFATHPLRWAAIALCMLFSVGWLSPAFAQTPSADQIEMFQNMTPEQQQAILEAMGGSGSSSSSFPRNSGVRSDRRLEFPQTVRPRRAAEDEDSEATTATGAPRPRRLKGGDTVLLTMEVRQYKRRAPEIEERERREREQSQATMPGGRQMQLPQGAGQNGAAGSQQPSIEPLERSLEEIGRLDSIRERVLRRNPYKLDKWGILNVPELGPIPLAGLTAEEATQRLASELSLAEFIVSVVQLPLKPMGTEALKPFGYDLFAGTTSTFAPATDVPVPAEYVIGPGDALQVQLIGSTKGRYSLVVGRDGQINFPELGPITVSGRRFDDVRRDLEGRVREQMIGTQVSVNMGELRSIRVFVLGDAETPGSYTVSGLSTITNALFFSGGVKKIGSLRNVQLKRAGRTVVTLDLYDLLLNGDTSSDVRLLPGDVIFIPPVGATVGLAGEVRRPAIYELKNETTTAQLLQLGGGLLPEADPTLATLERVNEQRQRVTVGVNLASAEGKSRTLQSGDTLRVPSIRPTLEESVVISGHLHRPGEYQYRPGMRLTDVLPTLDELQPNADQRYILVRREIPSDRGIRVFSADLEQALNNPNSAANFELAPRDHIYVFDRESGRDRIIEPLLRELRMQSRIDEPSLEVKIAGKVKVPGTYPLEPGMRVTDLLRAGGSLDEAAYGAQAELMRYEVGSNGARQAELIEIDLRQALNGDPSANLALRPFDYLVIKEVPQWASQEEVEIRGEVRFPGRYPIHRGETLRSVMARAGGLTDLAFAEGAVFTREELKERERKQLATLATRMESDLAQASLMAAQETGKDAGQALAVGQSLLAGLRNAKPVGRLVIDLNRTTGARPGSEHDIVLKDGDTLLIPRVTQEVTVIGEVQSATSHLYRAELGRDDYVAMSGGVTPRADEDRVYVVRADGSVVTRSGGAWFNGGGVAIKPGDTVVVPLDTERMRPLPFWSAVTSIIYNLAISAAAVNSF</sequence>
<feature type="domain" description="SLBB" evidence="19">
    <location>
        <begin position="358"/>
        <end position="435"/>
    </location>
</feature>
<feature type="compositionally biased region" description="Basic and acidic residues" evidence="15">
    <location>
        <begin position="129"/>
        <end position="143"/>
    </location>
</feature>
<gene>
    <name evidence="20" type="ORF">JM946_15595</name>
</gene>
<dbReference type="PANTHER" id="PTHR33619:SF3">
    <property type="entry name" value="POLYSACCHARIDE EXPORT PROTEIN GFCE-RELATED"/>
    <property type="match status" value="1"/>
</dbReference>
<dbReference type="InterPro" id="IPR019554">
    <property type="entry name" value="Soluble_ligand-bd"/>
</dbReference>
<keyword evidence="10" id="KW-0626">Porin</keyword>
<evidence type="ECO:0000256" key="11">
    <source>
        <dbReference type="ARBA" id="ARBA00023136"/>
    </source>
</evidence>
<organism evidence="20 21">
    <name type="scientific">Steroidobacter gossypii</name>
    <dbReference type="NCBI Taxonomy" id="2805490"/>
    <lineage>
        <taxon>Bacteria</taxon>
        <taxon>Pseudomonadati</taxon>
        <taxon>Pseudomonadota</taxon>
        <taxon>Gammaproteobacteria</taxon>
        <taxon>Steroidobacterales</taxon>
        <taxon>Steroidobacteraceae</taxon>
        <taxon>Steroidobacter</taxon>
    </lineage>
</organism>
<feature type="compositionally biased region" description="Low complexity" evidence="15">
    <location>
        <begin position="158"/>
        <end position="170"/>
    </location>
</feature>
<feature type="signal peptide" evidence="16">
    <location>
        <begin position="1"/>
        <end position="32"/>
    </location>
</feature>
<feature type="chain" id="PRO_5046581847" evidence="16">
    <location>
        <begin position="33"/>
        <end position="978"/>
    </location>
</feature>
<feature type="domain" description="Soluble ligand binding" evidence="18">
    <location>
        <begin position="640"/>
        <end position="674"/>
    </location>
</feature>
<evidence type="ECO:0000256" key="1">
    <source>
        <dbReference type="ARBA" id="ARBA00004571"/>
    </source>
</evidence>
<keyword evidence="13" id="KW-0998">Cell outer membrane</keyword>
<dbReference type="Proteomes" id="UP000661077">
    <property type="component" value="Unassembled WGS sequence"/>
</dbReference>
<evidence type="ECO:0000256" key="7">
    <source>
        <dbReference type="ARBA" id="ARBA00022729"/>
    </source>
</evidence>
<evidence type="ECO:0000256" key="9">
    <source>
        <dbReference type="ARBA" id="ARBA00023065"/>
    </source>
</evidence>
<feature type="domain" description="Soluble ligand binding" evidence="18">
    <location>
        <begin position="873"/>
        <end position="922"/>
    </location>
</feature>
<keyword evidence="7 16" id="KW-0732">Signal</keyword>
<evidence type="ECO:0000313" key="20">
    <source>
        <dbReference type="EMBL" id="MBM0106158.1"/>
    </source>
</evidence>
<keyword evidence="12" id="KW-0564">Palmitate</keyword>
<reference evidence="20 21" key="1">
    <citation type="journal article" date="2021" name="Int. J. Syst. Evol. Microbiol.">
        <title>Steroidobacter gossypii sp. nov., isolated from soil of cotton cropping field.</title>
        <authorList>
            <person name="Huang R."/>
            <person name="Yang S."/>
            <person name="Zhen C."/>
            <person name="Liu W."/>
        </authorList>
    </citation>
    <scope>NUCLEOTIDE SEQUENCE [LARGE SCALE GENOMIC DNA]</scope>
    <source>
        <strain evidence="20 21">S1-65</strain>
    </source>
</reference>
<evidence type="ECO:0000256" key="12">
    <source>
        <dbReference type="ARBA" id="ARBA00023139"/>
    </source>
</evidence>
<comment type="subcellular location">
    <subcellularLocation>
        <location evidence="1">Cell outer membrane</location>
        <topology evidence="1">Multi-pass membrane protein</topology>
    </subcellularLocation>
</comment>
<evidence type="ECO:0000256" key="5">
    <source>
        <dbReference type="ARBA" id="ARBA00022597"/>
    </source>
</evidence>
<keyword evidence="21" id="KW-1185">Reference proteome</keyword>
<feature type="region of interest" description="Disordered" evidence="15">
    <location>
        <begin position="58"/>
        <end position="173"/>
    </location>
</feature>
<dbReference type="InterPro" id="IPR054765">
    <property type="entry name" value="SLBB_dom"/>
</dbReference>
<protein>
    <submittedName>
        <fullName evidence="20">SLBB domain-containing protein</fullName>
    </submittedName>
</protein>
<dbReference type="InterPro" id="IPR003715">
    <property type="entry name" value="Poly_export_N"/>
</dbReference>
<evidence type="ECO:0000256" key="16">
    <source>
        <dbReference type="SAM" id="SignalP"/>
    </source>
</evidence>
<keyword evidence="9" id="KW-0406">Ion transport</keyword>
<evidence type="ECO:0000313" key="21">
    <source>
        <dbReference type="Proteomes" id="UP000661077"/>
    </source>
</evidence>
<evidence type="ECO:0000256" key="6">
    <source>
        <dbReference type="ARBA" id="ARBA00022692"/>
    </source>
</evidence>
<evidence type="ECO:0000256" key="4">
    <source>
        <dbReference type="ARBA" id="ARBA00022452"/>
    </source>
</evidence>
<keyword evidence="6" id="KW-0812">Transmembrane</keyword>
<keyword evidence="4" id="KW-1134">Transmembrane beta strand</keyword>
<evidence type="ECO:0000259" key="18">
    <source>
        <dbReference type="Pfam" id="PF10531"/>
    </source>
</evidence>
<keyword evidence="11" id="KW-0472">Membrane</keyword>
<accession>A0ABS1WYV3</accession>
<dbReference type="Pfam" id="PF10531">
    <property type="entry name" value="SLBB"/>
    <property type="match status" value="4"/>
</dbReference>
<name>A0ABS1WYV3_9GAMM</name>
<evidence type="ECO:0000256" key="13">
    <source>
        <dbReference type="ARBA" id="ARBA00023237"/>
    </source>
</evidence>
<feature type="domain" description="Soluble ligand binding" evidence="18">
    <location>
        <begin position="442"/>
        <end position="490"/>
    </location>
</feature>
<keyword evidence="5" id="KW-0762">Sugar transport</keyword>
<feature type="domain" description="Soluble ligand binding" evidence="18">
    <location>
        <begin position="735"/>
        <end position="769"/>
    </location>
</feature>
<evidence type="ECO:0000256" key="8">
    <source>
        <dbReference type="ARBA" id="ARBA00023047"/>
    </source>
</evidence>
<dbReference type="RefSeq" id="WP_203168270.1">
    <property type="nucleotide sequence ID" value="NZ_JAEVLS010000003.1"/>
</dbReference>
<evidence type="ECO:0000259" key="19">
    <source>
        <dbReference type="Pfam" id="PF22461"/>
    </source>
</evidence>
<dbReference type="Gene3D" id="3.30.1950.10">
    <property type="entry name" value="wza like domain"/>
    <property type="match status" value="1"/>
</dbReference>
<evidence type="ECO:0000256" key="3">
    <source>
        <dbReference type="ARBA" id="ARBA00022448"/>
    </source>
</evidence>
<dbReference type="EMBL" id="JAEVLS010000003">
    <property type="protein sequence ID" value="MBM0106158.1"/>
    <property type="molecule type" value="Genomic_DNA"/>
</dbReference>
<evidence type="ECO:0000256" key="15">
    <source>
        <dbReference type="SAM" id="MobiDB-lite"/>
    </source>
</evidence>
<dbReference type="InterPro" id="IPR049712">
    <property type="entry name" value="Poly_export"/>
</dbReference>
<comment type="similarity">
    <text evidence="2">Belongs to the BexD/CtrA/VexA family.</text>
</comment>
<dbReference type="PANTHER" id="PTHR33619">
    <property type="entry name" value="POLYSACCHARIDE EXPORT PROTEIN GFCE-RELATED"/>
    <property type="match status" value="1"/>
</dbReference>
<dbReference type="Pfam" id="PF22461">
    <property type="entry name" value="SLBB_2"/>
    <property type="match status" value="1"/>
</dbReference>